<feature type="compositionally biased region" description="Basic residues" evidence="1">
    <location>
        <begin position="1"/>
        <end position="19"/>
    </location>
</feature>
<protein>
    <submittedName>
        <fullName evidence="2">DUF2986 domain-containing protein</fullName>
    </submittedName>
</protein>
<reference evidence="2 3" key="1">
    <citation type="submission" date="2018-03" db="EMBL/GenBank/DDBJ databases">
        <authorList>
            <person name="Dailey F.E."/>
        </authorList>
    </citation>
    <scope>NUCLEOTIDE SEQUENCE [LARGE SCALE GENOMIC DNA]</scope>
    <source>
        <strain evidence="2 3">CW7</strain>
    </source>
</reference>
<dbReference type="InterPro" id="IPR021677">
    <property type="entry name" value="DUF2986"/>
</dbReference>
<evidence type="ECO:0000313" key="3">
    <source>
        <dbReference type="Proteomes" id="UP000240506"/>
    </source>
</evidence>
<dbReference type="Pfam" id="PF11661">
    <property type="entry name" value="DUF2986"/>
    <property type="match status" value="1"/>
</dbReference>
<feature type="region of interest" description="Disordered" evidence="1">
    <location>
        <begin position="1"/>
        <end position="26"/>
    </location>
</feature>
<name>A0ABX5HRL9_9GAMM</name>
<evidence type="ECO:0000313" key="2">
    <source>
        <dbReference type="EMBL" id="PTA48898.1"/>
    </source>
</evidence>
<organism evidence="2 3">
    <name type="scientific">Shewanella morhuae</name>
    <dbReference type="NCBI Taxonomy" id="365591"/>
    <lineage>
        <taxon>Bacteria</taxon>
        <taxon>Pseudomonadati</taxon>
        <taxon>Pseudomonadota</taxon>
        <taxon>Gammaproteobacteria</taxon>
        <taxon>Alteromonadales</taxon>
        <taxon>Shewanellaceae</taxon>
        <taxon>Shewanella</taxon>
    </lineage>
</organism>
<keyword evidence="3" id="KW-1185">Reference proteome</keyword>
<sequence>MNRKKKINQTLKNKAKKANAKLQSSNKPQYIAKADRAALANTEPTELHVVGSVFVAS</sequence>
<dbReference type="RefSeq" id="WP_107884912.1">
    <property type="nucleotide sequence ID" value="NZ_PYSG01000003.1"/>
</dbReference>
<comment type="caution">
    <text evidence="2">The sequence shown here is derived from an EMBL/GenBank/DDBJ whole genome shotgun (WGS) entry which is preliminary data.</text>
</comment>
<accession>A0ABX5HRL9</accession>
<evidence type="ECO:0000256" key="1">
    <source>
        <dbReference type="SAM" id="MobiDB-lite"/>
    </source>
</evidence>
<gene>
    <name evidence="2" type="ORF">C9I43_17735</name>
</gene>
<reference evidence="2 3" key="2">
    <citation type="submission" date="2018-04" db="EMBL/GenBank/DDBJ databases">
        <title>Genomic sequence of a freshwater isolate of Shewanella morhuae.</title>
        <authorList>
            <person name="Castillo D.E."/>
            <person name="Gram L."/>
        </authorList>
    </citation>
    <scope>NUCLEOTIDE SEQUENCE [LARGE SCALE GENOMIC DNA]</scope>
    <source>
        <strain evidence="2 3">CW7</strain>
    </source>
</reference>
<dbReference type="EMBL" id="PYSG01000003">
    <property type="protein sequence ID" value="PTA48898.1"/>
    <property type="molecule type" value="Genomic_DNA"/>
</dbReference>
<proteinExistence type="predicted"/>
<dbReference type="Proteomes" id="UP000240506">
    <property type="component" value="Unassembled WGS sequence"/>
</dbReference>